<dbReference type="InterPro" id="IPR013766">
    <property type="entry name" value="Thioredoxin_domain"/>
</dbReference>
<dbReference type="PROSITE" id="PS51352">
    <property type="entry name" value="THIOREDOXIN_2"/>
    <property type="match status" value="1"/>
</dbReference>
<dbReference type="EMBL" id="JANAVB010024400">
    <property type="protein sequence ID" value="KAJ6822355.1"/>
    <property type="molecule type" value="Genomic_DNA"/>
</dbReference>
<keyword evidence="1" id="KW-0732">Signal</keyword>
<dbReference type="GO" id="GO:0000139">
    <property type="term" value="C:Golgi membrane"/>
    <property type="evidence" value="ECO:0007669"/>
    <property type="project" value="TreeGrafter"/>
</dbReference>
<dbReference type="Proteomes" id="UP001140949">
    <property type="component" value="Unassembled WGS sequence"/>
</dbReference>
<evidence type="ECO:0000259" key="2">
    <source>
        <dbReference type="PROSITE" id="PS51352"/>
    </source>
</evidence>
<reference evidence="3" key="2">
    <citation type="submission" date="2023-04" db="EMBL/GenBank/DDBJ databases">
        <authorList>
            <person name="Bruccoleri R.E."/>
            <person name="Oakeley E.J."/>
            <person name="Faust A.-M."/>
            <person name="Dessus-Babus S."/>
            <person name="Altorfer M."/>
            <person name="Burckhardt D."/>
            <person name="Oertli M."/>
            <person name="Naumann U."/>
            <person name="Petersen F."/>
            <person name="Wong J."/>
        </authorList>
    </citation>
    <scope>NUCLEOTIDE SEQUENCE</scope>
    <source>
        <strain evidence="3">GSM-AAB239-AS_SAM_17_03QT</strain>
        <tissue evidence="3">Leaf</tissue>
    </source>
</reference>
<dbReference type="InterPro" id="IPR039798">
    <property type="entry name" value="Sulfhydryl_oxidase"/>
</dbReference>
<feature type="domain" description="Thioredoxin" evidence="2">
    <location>
        <begin position="16"/>
        <end position="161"/>
    </location>
</feature>
<protein>
    <submittedName>
        <fullName evidence="3">Sulfhydryl oxidase 1-like</fullName>
    </submittedName>
</protein>
<organism evidence="3 4">
    <name type="scientific">Iris pallida</name>
    <name type="common">Sweet iris</name>
    <dbReference type="NCBI Taxonomy" id="29817"/>
    <lineage>
        <taxon>Eukaryota</taxon>
        <taxon>Viridiplantae</taxon>
        <taxon>Streptophyta</taxon>
        <taxon>Embryophyta</taxon>
        <taxon>Tracheophyta</taxon>
        <taxon>Spermatophyta</taxon>
        <taxon>Magnoliopsida</taxon>
        <taxon>Liliopsida</taxon>
        <taxon>Asparagales</taxon>
        <taxon>Iridaceae</taxon>
        <taxon>Iridoideae</taxon>
        <taxon>Irideae</taxon>
        <taxon>Iris</taxon>
    </lineage>
</organism>
<dbReference type="GO" id="GO:0016971">
    <property type="term" value="F:flavin-dependent sulfhydryl oxidase activity"/>
    <property type="evidence" value="ECO:0007669"/>
    <property type="project" value="InterPro"/>
</dbReference>
<dbReference type="GO" id="GO:0003756">
    <property type="term" value="F:protein disulfide isomerase activity"/>
    <property type="evidence" value="ECO:0007669"/>
    <property type="project" value="TreeGrafter"/>
</dbReference>
<evidence type="ECO:0000313" key="3">
    <source>
        <dbReference type="EMBL" id="KAJ6822355.1"/>
    </source>
</evidence>
<dbReference type="PANTHER" id="PTHR22897">
    <property type="entry name" value="QUIESCIN Q6-RELATED SULFHYDRYL OXIDASE"/>
    <property type="match status" value="1"/>
</dbReference>
<proteinExistence type="predicted"/>
<dbReference type="GO" id="GO:0005615">
    <property type="term" value="C:extracellular space"/>
    <property type="evidence" value="ECO:0007669"/>
    <property type="project" value="TreeGrafter"/>
</dbReference>
<evidence type="ECO:0000313" key="4">
    <source>
        <dbReference type="Proteomes" id="UP001140949"/>
    </source>
</evidence>
<feature type="chain" id="PRO_5043758091" evidence="1">
    <location>
        <begin position="20"/>
        <end position="165"/>
    </location>
</feature>
<dbReference type="PANTHER" id="PTHR22897:SF8">
    <property type="entry name" value="SULFHYDRYL OXIDASE"/>
    <property type="match status" value="1"/>
</dbReference>
<dbReference type="Gene3D" id="3.40.30.10">
    <property type="entry name" value="Glutaredoxin"/>
    <property type="match status" value="1"/>
</dbReference>
<comment type="caution">
    <text evidence="3">The sequence shown here is derived from an EMBL/GenBank/DDBJ whole genome shotgun (WGS) entry which is preliminary data.</text>
</comment>
<evidence type="ECO:0000256" key="1">
    <source>
        <dbReference type="SAM" id="SignalP"/>
    </source>
</evidence>
<dbReference type="Pfam" id="PF00085">
    <property type="entry name" value="Thioredoxin"/>
    <property type="match status" value="1"/>
</dbReference>
<dbReference type="SUPFAM" id="SSF52833">
    <property type="entry name" value="Thioredoxin-like"/>
    <property type="match status" value="1"/>
</dbReference>
<name>A0AAX6G1Z8_IRIPA</name>
<dbReference type="FunFam" id="3.40.30.10:FF:000244">
    <property type="entry name" value="Sulfhydryl oxidase"/>
    <property type="match status" value="1"/>
</dbReference>
<dbReference type="GO" id="GO:0006457">
    <property type="term" value="P:protein folding"/>
    <property type="evidence" value="ECO:0007669"/>
    <property type="project" value="TreeGrafter"/>
</dbReference>
<dbReference type="InterPro" id="IPR036249">
    <property type="entry name" value="Thioredoxin-like_sf"/>
</dbReference>
<keyword evidence="4" id="KW-1185">Reference proteome</keyword>
<accession>A0AAX6G1Z8</accession>
<sequence length="165" mass="18620">MSPIFLSLLLLLFSHSSDSRSIADVPVLSSADAAVDLNSSTFEDFFKKSPADFAIVEFFAHWCPACRNYKLHYEKVARLFNGPGAVHPGIIVMTRVDCADKTNTDLCDRFSVSRYPMLLWGPPIKFAAGRWDPKKQNNEIQSIDDGRTAEDLLNWINKRIGRQLI</sequence>
<reference evidence="3" key="1">
    <citation type="journal article" date="2023" name="GigaByte">
        <title>Genome assembly of the bearded iris, Iris pallida Lam.</title>
        <authorList>
            <person name="Bruccoleri R.E."/>
            <person name="Oakeley E.J."/>
            <person name="Faust A.M.E."/>
            <person name="Altorfer M."/>
            <person name="Dessus-Babus S."/>
            <person name="Burckhardt D."/>
            <person name="Oertli M."/>
            <person name="Naumann U."/>
            <person name="Petersen F."/>
            <person name="Wong J."/>
        </authorList>
    </citation>
    <scope>NUCLEOTIDE SEQUENCE</scope>
    <source>
        <strain evidence="3">GSM-AAB239-AS_SAM_17_03QT</strain>
    </source>
</reference>
<dbReference type="PROSITE" id="PS00194">
    <property type="entry name" value="THIOREDOXIN_1"/>
    <property type="match status" value="1"/>
</dbReference>
<dbReference type="AlphaFoldDB" id="A0AAX6G1Z8"/>
<dbReference type="InterPro" id="IPR017937">
    <property type="entry name" value="Thioredoxin_CS"/>
</dbReference>
<feature type="signal peptide" evidence="1">
    <location>
        <begin position="1"/>
        <end position="19"/>
    </location>
</feature>
<gene>
    <name evidence="3" type="ORF">M6B38_388970</name>
</gene>